<dbReference type="KEGG" id="aaf:AURANDRAFT_60022"/>
<dbReference type="InterPro" id="IPR009078">
    <property type="entry name" value="Ferritin-like_SF"/>
</dbReference>
<organism evidence="4">
    <name type="scientific">Aureococcus anophagefferens</name>
    <name type="common">Harmful bloom alga</name>
    <dbReference type="NCBI Taxonomy" id="44056"/>
    <lineage>
        <taxon>Eukaryota</taxon>
        <taxon>Sar</taxon>
        <taxon>Stramenopiles</taxon>
        <taxon>Ochrophyta</taxon>
        <taxon>Pelagophyceae</taxon>
        <taxon>Pelagomonadales</taxon>
        <taxon>Pelagomonadaceae</taxon>
        <taxon>Aureococcus</taxon>
    </lineage>
</organism>
<dbReference type="InterPro" id="IPR000358">
    <property type="entry name" value="RNR_small_fam"/>
</dbReference>
<proteinExistence type="inferred from homology"/>
<dbReference type="InParanoid" id="F0Y627"/>
<dbReference type="GO" id="GO:0016491">
    <property type="term" value="F:oxidoreductase activity"/>
    <property type="evidence" value="ECO:0007669"/>
    <property type="project" value="InterPro"/>
</dbReference>
<keyword evidence="4" id="KW-1185">Reference proteome</keyword>
<dbReference type="OrthoDB" id="10248373at2759"/>
<dbReference type="Gene3D" id="1.10.620.20">
    <property type="entry name" value="Ribonucleotide Reductase, subunit A"/>
    <property type="match status" value="1"/>
</dbReference>
<comment type="similarity">
    <text evidence="1">Belongs to the ribonucleoside diphosphate reductase small chain family.</text>
</comment>
<evidence type="ECO:0000256" key="1">
    <source>
        <dbReference type="ARBA" id="ARBA00009303"/>
    </source>
</evidence>
<dbReference type="InterPro" id="IPR012348">
    <property type="entry name" value="RNR-like"/>
</dbReference>
<dbReference type="SUPFAM" id="SSF47240">
    <property type="entry name" value="Ferritin-like"/>
    <property type="match status" value="1"/>
</dbReference>
<dbReference type="GeneID" id="20222910"/>
<dbReference type="RefSeq" id="XP_009035643.1">
    <property type="nucleotide sequence ID" value="XM_009037395.1"/>
</dbReference>
<protein>
    <submittedName>
        <fullName evidence="3">Uncharacterized protein RRS2</fullName>
    </submittedName>
</protein>
<name>F0Y627_AURAN</name>
<dbReference type="OMA" id="AKADWAM"/>
<dbReference type="CDD" id="cd01049">
    <property type="entry name" value="RNRR2"/>
    <property type="match status" value="1"/>
</dbReference>
<feature type="region of interest" description="Disordered" evidence="2">
    <location>
        <begin position="22"/>
        <end position="42"/>
    </location>
</feature>
<evidence type="ECO:0000313" key="3">
    <source>
        <dbReference type="EMBL" id="EGB09589.1"/>
    </source>
</evidence>
<dbReference type="eggNOG" id="KOG1567">
    <property type="taxonomic scope" value="Eukaryota"/>
</dbReference>
<dbReference type="Proteomes" id="UP000002729">
    <property type="component" value="Unassembled WGS sequence"/>
</dbReference>
<accession>F0Y627</accession>
<evidence type="ECO:0000256" key="2">
    <source>
        <dbReference type="SAM" id="MobiDB-lite"/>
    </source>
</evidence>
<dbReference type="GO" id="GO:0009263">
    <property type="term" value="P:deoxyribonucleotide biosynthetic process"/>
    <property type="evidence" value="ECO:0007669"/>
    <property type="project" value="InterPro"/>
</dbReference>
<dbReference type="EMBL" id="GL833125">
    <property type="protein sequence ID" value="EGB09589.1"/>
    <property type="molecule type" value="Genomic_DNA"/>
</dbReference>
<dbReference type="PANTHER" id="PTHR23409">
    <property type="entry name" value="RIBONUCLEOSIDE-DIPHOSPHATE REDUCTASE SMALL CHAIN"/>
    <property type="match status" value="1"/>
</dbReference>
<reference evidence="3 4" key="1">
    <citation type="journal article" date="2011" name="Proc. Natl. Acad. Sci. U.S.A.">
        <title>Niche of harmful alga Aureococcus anophagefferens revealed through ecogenomics.</title>
        <authorList>
            <person name="Gobler C.J."/>
            <person name="Berry D.L."/>
            <person name="Dyhrman S.T."/>
            <person name="Wilhelm S.W."/>
            <person name="Salamov A."/>
            <person name="Lobanov A.V."/>
            <person name="Zhang Y."/>
            <person name="Collier J.L."/>
            <person name="Wurch L.L."/>
            <person name="Kustka A.B."/>
            <person name="Dill B.D."/>
            <person name="Shah M."/>
            <person name="VerBerkmoes N.C."/>
            <person name="Kuo A."/>
            <person name="Terry A."/>
            <person name="Pangilinan J."/>
            <person name="Lindquist E.A."/>
            <person name="Lucas S."/>
            <person name="Paulsen I.T."/>
            <person name="Hattenrath-Lehmann T.K."/>
            <person name="Talmage S.C."/>
            <person name="Walker E.A."/>
            <person name="Koch F."/>
            <person name="Burson A.M."/>
            <person name="Marcoval M.A."/>
            <person name="Tang Y.Z."/>
            <person name="Lecleir G.R."/>
            <person name="Coyne K.J."/>
            <person name="Berg G.M."/>
            <person name="Bertrand E.M."/>
            <person name="Saito M.A."/>
            <person name="Gladyshev V.N."/>
            <person name="Grigoriev I.V."/>
        </authorList>
    </citation>
    <scope>NUCLEOTIDE SEQUENCE [LARGE SCALE GENOMIC DNA]</scope>
    <source>
        <strain evidence="4">CCMP 1984</strain>
    </source>
</reference>
<evidence type="ECO:0000313" key="4">
    <source>
        <dbReference type="Proteomes" id="UP000002729"/>
    </source>
</evidence>
<gene>
    <name evidence="3" type="primary">RRS2</name>
    <name evidence="3" type="ORF">AURANDRAFT_60022</name>
</gene>
<dbReference type="InterPro" id="IPR033909">
    <property type="entry name" value="RNR_small"/>
</dbReference>
<sequence>MSYRGACLLAVASLAGGLPPTKLRASRSHDKRGTLPVDGDLSEAPPVEELYEQAEVAVPSAWNGTARSEELPWFCARDSSRFTLFPIKDAGLWAMYKRAEASFWTAEEVDLGQDKQHWEQLDEGERYFLSRVLAFFAASDGIVLENLVERFAQEVTLPEARFFYAFQGAIEGVHQEMYSLLLETYVEDPGEREALTRAHDLMPCVKAKADWAMKWTASDAPYAARLLAFAAVEGVFFSGSFCAIFWLRKRGILPGLGFANELISRDEGLHCDFACALYSRLPGHLRLSDAEATAIISEAVDTEVDFVTDALPVSLVGMNAKLMTDYVKFVADRLLASLGHPKIYGAANPFDFMELISMQGKTNFFEKRVAEYQKANVAGDATADFVFDADADV</sequence>
<dbReference type="PANTHER" id="PTHR23409:SF18">
    <property type="entry name" value="RIBONUCLEOSIDE-DIPHOSPHATE REDUCTASE SUBUNIT M2"/>
    <property type="match status" value="1"/>
</dbReference>
<dbReference type="Pfam" id="PF00268">
    <property type="entry name" value="Ribonuc_red_sm"/>
    <property type="match status" value="1"/>
</dbReference>
<dbReference type="AlphaFoldDB" id="F0Y627"/>